<dbReference type="GO" id="GO:0005886">
    <property type="term" value="C:plasma membrane"/>
    <property type="evidence" value="ECO:0007669"/>
    <property type="project" value="UniProtKB-ARBA"/>
</dbReference>
<feature type="transmembrane region" description="Helical" evidence="7">
    <location>
        <begin position="166"/>
        <end position="185"/>
    </location>
</feature>
<dbReference type="EC" id="2.7.13.3" evidence="2"/>
<feature type="transmembrane region" description="Helical" evidence="7">
    <location>
        <begin position="136"/>
        <end position="154"/>
    </location>
</feature>
<feature type="domain" description="PAC" evidence="10">
    <location>
        <begin position="570"/>
        <end position="623"/>
    </location>
</feature>
<evidence type="ECO:0000256" key="5">
    <source>
        <dbReference type="ARBA" id="ARBA00022777"/>
    </source>
</evidence>
<dbReference type="FunFam" id="3.30.565.10:FF:000006">
    <property type="entry name" value="Sensor histidine kinase WalK"/>
    <property type="match status" value="1"/>
</dbReference>
<feature type="transmembrane region" description="Helical" evidence="7">
    <location>
        <begin position="67"/>
        <end position="85"/>
    </location>
</feature>
<dbReference type="InterPro" id="IPR000014">
    <property type="entry name" value="PAS"/>
</dbReference>
<protein>
    <recommendedName>
        <fullName evidence="2">histidine kinase</fullName>
        <ecNumber evidence="2">2.7.13.3</ecNumber>
    </recommendedName>
</protein>
<dbReference type="InterPro" id="IPR003661">
    <property type="entry name" value="HisK_dim/P_dom"/>
</dbReference>
<evidence type="ECO:0000259" key="10">
    <source>
        <dbReference type="PROSITE" id="PS50113"/>
    </source>
</evidence>
<feature type="domain" description="PAS" evidence="9">
    <location>
        <begin position="753"/>
        <end position="823"/>
    </location>
</feature>
<dbReference type="FunFam" id="1.10.287.130:FF:000070">
    <property type="entry name" value="Histidine kinase sensor protein"/>
    <property type="match status" value="1"/>
</dbReference>
<organism evidence="11 12">
    <name type="scientific">Methylomonas methanica</name>
    <dbReference type="NCBI Taxonomy" id="421"/>
    <lineage>
        <taxon>Bacteria</taxon>
        <taxon>Pseudomonadati</taxon>
        <taxon>Pseudomonadota</taxon>
        <taxon>Gammaproteobacteria</taxon>
        <taxon>Methylococcales</taxon>
        <taxon>Methylococcaceae</taxon>
        <taxon>Methylomonas</taxon>
    </lineage>
</organism>
<dbReference type="CDD" id="cd00082">
    <property type="entry name" value="HisKA"/>
    <property type="match status" value="1"/>
</dbReference>
<dbReference type="PROSITE" id="PS50112">
    <property type="entry name" value="PAS"/>
    <property type="match status" value="3"/>
</dbReference>
<dbReference type="PANTHER" id="PTHR43304:SF1">
    <property type="entry name" value="PAC DOMAIN-CONTAINING PROTEIN"/>
    <property type="match status" value="1"/>
</dbReference>
<evidence type="ECO:0000259" key="8">
    <source>
        <dbReference type="PROSITE" id="PS50109"/>
    </source>
</evidence>
<dbReference type="InterPro" id="IPR036097">
    <property type="entry name" value="HisK_dim/P_sf"/>
</dbReference>
<name>A0A177M1V0_METMH</name>
<keyword evidence="6" id="KW-0175">Coiled coil</keyword>
<feature type="transmembrane region" description="Helical" evidence="7">
    <location>
        <begin position="28"/>
        <end position="47"/>
    </location>
</feature>
<keyword evidence="7" id="KW-0812">Transmembrane</keyword>
<dbReference type="PROSITE" id="PS50109">
    <property type="entry name" value="HIS_KIN"/>
    <property type="match status" value="1"/>
</dbReference>
<feature type="transmembrane region" description="Helical" evidence="7">
    <location>
        <begin position="197"/>
        <end position="220"/>
    </location>
</feature>
<dbReference type="Pfam" id="PF17159">
    <property type="entry name" value="MASE3"/>
    <property type="match status" value="1"/>
</dbReference>
<gene>
    <name evidence="11" type="ORF">A1353_20370</name>
</gene>
<dbReference type="InterPro" id="IPR013655">
    <property type="entry name" value="PAS_fold_3"/>
</dbReference>
<feature type="domain" description="PAC" evidence="10">
    <location>
        <begin position="315"/>
        <end position="367"/>
    </location>
</feature>
<dbReference type="InterPro" id="IPR033425">
    <property type="entry name" value="MASE3"/>
</dbReference>
<dbReference type="SMART" id="SM00091">
    <property type="entry name" value="PAS"/>
    <property type="match status" value="4"/>
</dbReference>
<keyword evidence="7" id="KW-1133">Transmembrane helix</keyword>
<feature type="transmembrane region" description="Helical" evidence="7">
    <location>
        <begin position="97"/>
        <end position="116"/>
    </location>
</feature>
<dbReference type="PROSITE" id="PS50113">
    <property type="entry name" value="PAC"/>
    <property type="match status" value="5"/>
</dbReference>
<keyword evidence="3" id="KW-0597">Phosphoprotein</keyword>
<dbReference type="PRINTS" id="PR00344">
    <property type="entry name" value="BCTRLSENSOR"/>
</dbReference>
<feature type="coiled-coil region" evidence="6">
    <location>
        <begin position="874"/>
        <end position="901"/>
    </location>
</feature>
<dbReference type="PANTHER" id="PTHR43304">
    <property type="entry name" value="PHYTOCHROME-LIKE PROTEIN CPH1"/>
    <property type="match status" value="1"/>
</dbReference>
<dbReference type="Gene3D" id="3.30.450.20">
    <property type="entry name" value="PAS domain"/>
    <property type="match status" value="5"/>
</dbReference>
<evidence type="ECO:0000256" key="3">
    <source>
        <dbReference type="ARBA" id="ARBA00022553"/>
    </source>
</evidence>
<evidence type="ECO:0000256" key="6">
    <source>
        <dbReference type="SAM" id="Coils"/>
    </source>
</evidence>
<keyword evidence="4" id="KW-0808">Transferase</keyword>
<dbReference type="InterPro" id="IPR000700">
    <property type="entry name" value="PAS-assoc_C"/>
</dbReference>
<evidence type="ECO:0000259" key="9">
    <source>
        <dbReference type="PROSITE" id="PS50112"/>
    </source>
</evidence>
<dbReference type="SMART" id="SM00388">
    <property type="entry name" value="HisKA"/>
    <property type="match status" value="1"/>
</dbReference>
<dbReference type="InterPro" id="IPR005467">
    <property type="entry name" value="His_kinase_dom"/>
</dbReference>
<dbReference type="NCBIfam" id="TIGR00229">
    <property type="entry name" value="sensory_box"/>
    <property type="match status" value="4"/>
</dbReference>
<feature type="domain" description="PAS" evidence="9">
    <location>
        <begin position="266"/>
        <end position="311"/>
    </location>
</feature>
<dbReference type="Pfam" id="PF00512">
    <property type="entry name" value="HisKA"/>
    <property type="match status" value="1"/>
</dbReference>
<reference evidence="11 12" key="1">
    <citation type="submission" date="2016-03" db="EMBL/GenBank/DDBJ databases">
        <authorList>
            <person name="Ploux O."/>
        </authorList>
    </citation>
    <scope>NUCLEOTIDE SEQUENCE [LARGE SCALE GENOMIC DNA]</scope>
    <source>
        <strain evidence="11 12">R-45371</strain>
    </source>
</reference>
<dbReference type="InterPro" id="IPR036890">
    <property type="entry name" value="HATPase_C_sf"/>
</dbReference>
<dbReference type="Proteomes" id="UP000077763">
    <property type="component" value="Unassembled WGS sequence"/>
</dbReference>
<dbReference type="InterPro" id="IPR035965">
    <property type="entry name" value="PAS-like_dom_sf"/>
</dbReference>
<feature type="transmembrane region" description="Helical" evidence="7">
    <location>
        <begin position="241"/>
        <end position="260"/>
    </location>
</feature>
<dbReference type="Gene3D" id="1.10.287.130">
    <property type="match status" value="1"/>
</dbReference>
<evidence type="ECO:0000313" key="11">
    <source>
        <dbReference type="EMBL" id="OAH99686.1"/>
    </source>
</evidence>
<dbReference type="Pfam" id="PF08448">
    <property type="entry name" value="PAS_4"/>
    <property type="match status" value="1"/>
</dbReference>
<sequence>METLAIVMAMLVYGITWNTYRQELDGKLILLGCAMLSVGFIDFAHTLSFQGMPDFVTPSGAEKAINFWLAARFLATLGLLGMATLPHFSLVTSRSYYGLLVATLVIISLVYWLGLFHADRLPATFIDGQGLTQFKIRAEWLIAIVLLVTAVLFFRQARRAVSHDAANLFAATALSILSELCFTLYTEVTDVFNLLGHFYKVVAYLFIYLAVFVQTVRAPYQRLAETQARLVNEQEALQRQSAILSLFYELPFIGMAITSAQTKRWVLVNDYLCQMLGYPRAELIEKSWDELTHPEDLQADLSLFERLLNDEIDHYVMDKRFLHKDGTVIFTTINIRCVGQADGVIQQVVATVQDITARHQLEEEQRQTLRHLETIANASPALFWTAGLDKGCNWFNQRWLDFTGRTLQQEQGYGWSEGVHPDDFQRSLATYVDAFDAHQPFAMEYRLRRHDGEFRWLLDQGMPRCDADGEFIGYIGSCMDITEEKSTRDALNASEQRLRLALQAAKQGIYDLNVQTGEAIVSPEYASMLGYDPETFRETNAAWIERLHPDDLESVAQTYEHYIAGELPEYRVEFRQRTQAGQWKWILSSGSIVERSPDGRPLRMLGTHTDIDSRKETELALRYQMERLHRAEAHARLGSWELFVDNHQPGWWSAEMYQLLGVDPAGGVPTFDEYIGYLHPEDQPLILETLNQMANGIEPTPAPFRSNPERGPQCWFNPSVNCERDAEGRPIKFFGTLLDITAIKNAETALRKSEERLRTLINTIPDLIWLKDPDGIYLLCNQMFERLFGAKEADITGKTDYDFVDRRLADSFRENDLKAIKAGQPSINEEWLTFNEGGYHGYFETIKTPVMGSDGQLIGVLGISRDITVIIEAQESLRQLNASLEARVAERTNELQALNQSLESFVYSVSHDLKTPLRGVEGYSRLLQEDYDTQLDNEGRQFINNIREGIKRMNELIDDLLAYSRMERRKLETNPINLNALLKSVLAELTNEFDARGVKIDVTLPPLTVHADAEGLTMVLRNLLGNAIKFSAHSGQPQIEISGSQQGEDVTLWIKDNGIGFDMKYHERIFEIFQRLHRLEDYPGTGIGLALVKKAMDRMNGKVWAESKLGEYAKFYIMLKS</sequence>
<evidence type="ECO:0000256" key="7">
    <source>
        <dbReference type="SAM" id="Phobius"/>
    </source>
</evidence>
<dbReference type="InterPro" id="IPR004358">
    <property type="entry name" value="Sig_transdc_His_kin-like_C"/>
</dbReference>
<dbReference type="AlphaFoldDB" id="A0A177M1V0"/>
<dbReference type="SUPFAM" id="SSF47384">
    <property type="entry name" value="Homodimeric domain of signal transducing histidine kinase"/>
    <property type="match status" value="1"/>
</dbReference>
<dbReference type="Pfam" id="PF08447">
    <property type="entry name" value="PAS_3"/>
    <property type="match status" value="4"/>
</dbReference>
<dbReference type="Gene3D" id="3.30.565.10">
    <property type="entry name" value="Histidine kinase-like ATPase, C-terminal domain"/>
    <property type="match status" value="1"/>
</dbReference>
<keyword evidence="7" id="KW-0472">Membrane</keyword>
<dbReference type="FunFam" id="3.30.450.20:FF:000099">
    <property type="entry name" value="Sensory box sensor histidine kinase"/>
    <property type="match status" value="1"/>
</dbReference>
<comment type="catalytic activity">
    <reaction evidence="1">
        <text>ATP + protein L-histidine = ADP + protein N-phospho-L-histidine.</text>
        <dbReference type="EC" id="2.7.13.3"/>
    </reaction>
</comment>
<dbReference type="SMART" id="SM00387">
    <property type="entry name" value="HATPase_c"/>
    <property type="match status" value="1"/>
</dbReference>
<feature type="domain" description="PAC" evidence="10">
    <location>
        <begin position="827"/>
        <end position="879"/>
    </location>
</feature>
<feature type="domain" description="Histidine kinase" evidence="8">
    <location>
        <begin position="908"/>
        <end position="1121"/>
    </location>
</feature>
<dbReference type="GO" id="GO:0000155">
    <property type="term" value="F:phosphorelay sensor kinase activity"/>
    <property type="evidence" value="ECO:0007669"/>
    <property type="project" value="InterPro"/>
</dbReference>
<feature type="domain" description="PAC" evidence="10">
    <location>
        <begin position="441"/>
        <end position="493"/>
    </location>
</feature>
<dbReference type="EMBL" id="LUUH01000081">
    <property type="protein sequence ID" value="OAH99686.1"/>
    <property type="molecule type" value="Genomic_DNA"/>
</dbReference>
<feature type="domain" description="PAC" evidence="10">
    <location>
        <begin position="700"/>
        <end position="752"/>
    </location>
</feature>
<dbReference type="CDD" id="cd00130">
    <property type="entry name" value="PAS"/>
    <property type="match status" value="4"/>
</dbReference>
<dbReference type="InterPro" id="IPR052162">
    <property type="entry name" value="Sensor_kinase/Photoreceptor"/>
</dbReference>
<dbReference type="SUPFAM" id="SSF55874">
    <property type="entry name" value="ATPase domain of HSP90 chaperone/DNA topoisomerase II/histidine kinase"/>
    <property type="match status" value="1"/>
</dbReference>
<accession>A0A177M1V0</accession>
<dbReference type="SMART" id="SM00086">
    <property type="entry name" value="PAC"/>
    <property type="match status" value="4"/>
</dbReference>
<keyword evidence="5" id="KW-0418">Kinase</keyword>
<dbReference type="SUPFAM" id="SSF55785">
    <property type="entry name" value="PYP-like sensor domain (PAS domain)"/>
    <property type="match status" value="5"/>
</dbReference>
<feature type="domain" description="PAS" evidence="9">
    <location>
        <begin position="494"/>
        <end position="566"/>
    </location>
</feature>
<dbReference type="InterPro" id="IPR001610">
    <property type="entry name" value="PAC"/>
</dbReference>
<evidence type="ECO:0000256" key="2">
    <source>
        <dbReference type="ARBA" id="ARBA00012438"/>
    </source>
</evidence>
<proteinExistence type="predicted"/>
<evidence type="ECO:0000313" key="12">
    <source>
        <dbReference type="Proteomes" id="UP000077763"/>
    </source>
</evidence>
<evidence type="ECO:0000256" key="4">
    <source>
        <dbReference type="ARBA" id="ARBA00022679"/>
    </source>
</evidence>
<dbReference type="InterPro" id="IPR013656">
    <property type="entry name" value="PAS_4"/>
</dbReference>
<dbReference type="Pfam" id="PF02518">
    <property type="entry name" value="HATPase_c"/>
    <property type="match status" value="1"/>
</dbReference>
<evidence type="ECO:0000256" key="1">
    <source>
        <dbReference type="ARBA" id="ARBA00000085"/>
    </source>
</evidence>
<comment type="caution">
    <text evidence="11">The sequence shown here is derived from an EMBL/GenBank/DDBJ whole genome shotgun (WGS) entry which is preliminary data.</text>
</comment>
<dbReference type="InterPro" id="IPR003594">
    <property type="entry name" value="HATPase_dom"/>
</dbReference>